<gene>
    <name evidence="3" type="ORF">MMF94_37095</name>
</gene>
<protein>
    <submittedName>
        <fullName evidence="3">Phosphotransferase family protein</fullName>
    </submittedName>
</protein>
<comment type="caution">
    <text evidence="3">The sequence shown here is derived from an EMBL/GenBank/DDBJ whole genome shotgun (WGS) entry which is preliminary data.</text>
</comment>
<evidence type="ECO:0000259" key="1">
    <source>
        <dbReference type="Pfam" id="PF01636"/>
    </source>
</evidence>
<dbReference type="InterPro" id="IPR011009">
    <property type="entry name" value="Kinase-like_dom_sf"/>
</dbReference>
<dbReference type="Gene3D" id="3.30.200.20">
    <property type="entry name" value="Phosphorylase Kinase, domain 1"/>
    <property type="match status" value="1"/>
</dbReference>
<dbReference type="Proteomes" id="UP001299970">
    <property type="component" value="Unassembled WGS sequence"/>
</dbReference>
<dbReference type="PROSITE" id="PS00141">
    <property type="entry name" value="ASP_PROTEASE"/>
    <property type="match status" value="1"/>
</dbReference>
<proteinExistence type="predicted"/>
<dbReference type="InterPro" id="IPR051678">
    <property type="entry name" value="AGP_Transferase"/>
</dbReference>
<accession>A0ABS9TS50</accession>
<dbReference type="SUPFAM" id="SSF56112">
    <property type="entry name" value="Protein kinase-like (PK-like)"/>
    <property type="match status" value="1"/>
</dbReference>
<sequence length="469" mass="50513">MTATAILDGRPVDASDPDVLACLLARRLTTVLGADVAVEQLTRLTGGASRETWSFTARTGDARRRLVLRRDPPGAGRFLGGHPEGMAWEAAAIAAAQTADVPVPLLVDSGTDLTVFGSPYLVTEYVDGETIARRLLREPQYASARESMAAELGRTLARIHGVALDAVPDLESHDPLEHLLASYDAVGEPLPTIEIALRWLERHRPDPVAETVVHGDFRTGNLIIGPDGLRAVLDWELVHRGDPREDLGWLCVKCWRFGSELPVGGFGTVDQLLDGYAEVAGTRPDPQAVLWWQIYGTARWAVGCRAMAERHLSGRAPSVEMAAIGRRVCEQEHDLLLALGLPAEPAEYGPPAVESDLHGSPTSADLVGAVVHFLREELMPGTEGRLNFLARVAANVLDGVGRELRLGPEQERRHAERLARFGVTDQAGLAAAIRSGEIDADDPALLAAVRAAVTDRLAVANPRYLSHPG</sequence>
<keyword evidence="4" id="KW-1185">Reference proteome</keyword>
<dbReference type="InterPro" id="IPR046252">
    <property type="entry name" value="DUF6285"/>
</dbReference>
<reference evidence="3 4" key="1">
    <citation type="submission" date="2022-03" db="EMBL/GenBank/DDBJ databases">
        <title>Pseudonocardia alaer sp. nov., a novel actinomycete isolated from reed forest soil.</title>
        <authorList>
            <person name="Wang L."/>
        </authorList>
    </citation>
    <scope>NUCLEOTIDE SEQUENCE [LARGE SCALE GENOMIC DNA]</scope>
    <source>
        <strain evidence="3 4">Y-16303</strain>
    </source>
</reference>
<dbReference type="InterPro" id="IPR002575">
    <property type="entry name" value="Aminoglycoside_PTrfase"/>
</dbReference>
<dbReference type="PANTHER" id="PTHR21310:SF57">
    <property type="entry name" value="BLR2944 PROTEIN"/>
    <property type="match status" value="1"/>
</dbReference>
<dbReference type="Pfam" id="PF01636">
    <property type="entry name" value="APH"/>
    <property type="match status" value="1"/>
</dbReference>
<dbReference type="PANTHER" id="PTHR21310">
    <property type="entry name" value="AMINOGLYCOSIDE PHOSPHOTRANSFERASE-RELATED-RELATED"/>
    <property type="match status" value="1"/>
</dbReference>
<dbReference type="Pfam" id="PF19802">
    <property type="entry name" value="DUF6285"/>
    <property type="match status" value="1"/>
</dbReference>
<feature type="domain" description="Aminoglycoside phosphotransferase" evidence="1">
    <location>
        <begin position="41"/>
        <end position="262"/>
    </location>
</feature>
<dbReference type="InterPro" id="IPR001969">
    <property type="entry name" value="Aspartic_peptidase_AS"/>
</dbReference>
<name>A0ABS9TS50_9PSEU</name>
<dbReference type="RefSeq" id="WP_241042148.1">
    <property type="nucleotide sequence ID" value="NZ_BAAAJF010000048.1"/>
</dbReference>
<dbReference type="EMBL" id="JAKXMK010000042">
    <property type="protein sequence ID" value="MCH6171341.1"/>
    <property type="molecule type" value="Genomic_DNA"/>
</dbReference>
<dbReference type="InterPro" id="IPR041726">
    <property type="entry name" value="ACAD10_11_N"/>
</dbReference>
<evidence type="ECO:0000313" key="4">
    <source>
        <dbReference type="Proteomes" id="UP001299970"/>
    </source>
</evidence>
<dbReference type="Gene3D" id="3.90.1200.10">
    <property type="match status" value="1"/>
</dbReference>
<evidence type="ECO:0000313" key="3">
    <source>
        <dbReference type="EMBL" id="MCH6171341.1"/>
    </source>
</evidence>
<dbReference type="CDD" id="cd05154">
    <property type="entry name" value="ACAD10_11_N-like"/>
    <property type="match status" value="1"/>
</dbReference>
<organism evidence="3 4">
    <name type="scientific">Pseudonocardia alaniniphila</name>
    <dbReference type="NCBI Taxonomy" id="75291"/>
    <lineage>
        <taxon>Bacteria</taxon>
        <taxon>Bacillati</taxon>
        <taxon>Actinomycetota</taxon>
        <taxon>Actinomycetes</taxon>
        <taxon>Pseudonocardiales</taxon>
        <taxon>Pseudonocardiaceae</taxon>
        <taxon>Pseudonocardia</taxon>
    </lineage>
</organism>
<feature type="domain" description="DUF6285" evidence="2">
    <location>
        <begin position="380"/>
        <end position="464"/>
    </location>
</feature>
<evidence type="ECO:0000259" key="2">
    <source>
        <dbReference type="Pfam" id="PF19802"/>
    </source>
</evidence>